<proteinExistence type="predicted"/>
<dbReference type="AlphaFoldDB" id="A0A1Q2KXN7"/>
<dbReference type="EMBL" id="CP019640">
    <property type="protein sequence ID" value="AQQ52886.1"/>
    <property type="molecule type" value="Genomic_DNA"/>
</dbReference>
<accession>A0A1Q2KXN7</accession>
<sequence>MKLLKNQQGYALLVVLLIVVLFLTMSATFMMKSLTNAKQEQTIDTSNQSVASAEMGARFYSSDFERELQLIKQDIAIQTQTEINLLIDCIKAREAKCDDPADIPLREAEIDEKMRTLYIKLIEDKIAALDTLANSGTEVIPFSADQINYSITSAAGTRLNAAEEDISLATTMDKKIRFIEVELGMSGTSKSVTKTLDALFKIDVPNTFLNPSESLIIETVVPVDKEAVTYEDVFSTSKPTISCTQLVADIIANPSGYSAPFECLLDGSTDLADLITQIEAGGLDPELFKVYTDNFVENICTTECNSLDFKGITIVVNPDDAEAIKNMNNLINANLLVNGELLTGNNLINLGKNNSKQTIIVKELNVGSNIQNLYYTNFLVLGLTEATPGDLIWGQNIEIDNYSNFCIDIDRINPDHLKRLANEVKFTNSGKLIYFTRYNDGATRKEFVLTGNKVEERSKSVVRIEDYTTFLNACGVTLKDSVTETTEVAVPNILDPGIDIKILY</sequence>
<organism evidence="1 2">
    <name type="scientific">Planococcus lenghuensis</name>
    <dbReference type="NCBI Taxonomy" id="2213202"/>
    <lineage>
        <taxon>Bacteria</taxon>
        <taxon>Bacillati</taxon>
        <taxon>Bacillota</taxon>
        <taxon>Bacilli</taxon>
        <taxon>Bacillales</taxon>
        <taxon>Caryophanaceae</taxon>
        <taxon>Planococcus</taxon>
    </lineage>
</organism>
<gene>
    <name evidence="1" type="ORF">B0X71_07145</name>
</gene>
<reference evidence="1 2" key="1">
    <citation type="submission" date="2017-02" db="EMBL/GenBank/DDBJ databases">
        <title>The complete genomic sequence of a novel cold adapted crude oil-degrading bacterium Planococcus qaidamina Y42.</title>
        <authorList>
            <person name="Yang R."/>
        </authorList>
    </citation>
    <scope>NUCLEOTIDE SEQUENCE [LARGE SCALE GENOMIC DNA]</scope>
    <source>
        <strain evidence="1 2">Y42</strain>
    </source>
</reference>
<dbReference type="RefSeq" id="WP_077588768.1">
    <property type="nucleotide sequence ID" value="NZ_CP019640.1"/>
</dbReference>
<name>A0A1Q2KXN7_9BACL</name>
<keyword evidence="2" id="KW-1185">Reference proteome</keyword>
<evidence type="ECO:0000313" key="1">
    <source>
        <dbReference type="EMBL" id="AQQ52886.1"/>
    </source>
</evidence>
<dbReference type="Proteomes" id="UP000188184">
    <property type="component" value="Chromosome"/>
</dbReference>
<dbReference type="KEGG" id="pmar:B0X71_07145"/>
<evidence type="ECO:0000313" key="2">
    <source>
        <dbReference type="Proteomes" id="UP000188184"/>
    </source>
</evidence>
<protein>
    <submittedName>
        <fullName evidence="1">Uncharacterized protein</fullName>
    </submittedName>
</protein>
<dbReference type="OrthoDB" id="2421809at2"/>